<feature type="non-terminal residue" evidence="1">
    <location>
        <position position="25"/>
    </location>
</feature>
<sequence length="25" mass="3044">MVIDEVEMHRHQQLEKLYKSTRSGK</sequence>
<name>A0A9Q1ALX5_9ROSI</name>
<accession>A0A9Q1ALX5</accession>
<dbReference type="AlphaFoldDB" id="A0A9Q1ALX5"/>
<keyword evidence="2" id="KW-1185">Reference proteome</keyword>
<comment type="caution">
    <text evidence="1">The sequence shown here is derived from an EMBL/GenBank/DDBJ whole genome shotgun (WGS) entry which is preliminary data.</text>
</comment>
<reference evidence="1" key="1">
    <citation type="submission" date="2022-11" db="EMBL/GenBank/DDBJ databases">
        <authorList>
            <person name="Hyden B.L."/>
            <person name="Feng K."/>
            <person name="Yates T."/>
            <person name="Jawdy S."/>
            <person name="Smart L.B."/>
            <person name="Muchero W."/>
        </authorList>
    </citation>
    <scope>NUCLEOTIDE SEQUENCE</scope>
    <source>
        <tissue evidence="1">Shoot tip</tissue>
    </source>
</reference>
<proteinExistence type="predicted"/>
<dbReference type="Proteomes" id="UP001151752">
    <property type="component" value="Chromosome 16"/>
</dbReference>
<organism evidence="1 2">
    <name type="scientific">Salix koriyanagi</name>
    <dbReference type="NCBI Taxonomy" id="2511006"/>
    <lineage>
        <taxon>Eukaryota</taxon>
        <taxon>Viridiplantae</taxon>
        <taxon>Streptophyta</taxon>
        <taxon>Embryophyta</taxon>
        <taxon>Tracheophyta</taxon>
        <taxon>Spermatophyta</taxon>
        <taxon>Magnoliopsida</taxon>
        <taxon>eudicotyledons</taxon>
        <taxon>Gunneridae</taxon>
        <taxon>Pentapetalae</taxon>
        <taxon>rosids</taxon>
        <taxon>fabids</taxon>
        <taxon>Malpighiales</taxon>
        <taxon>Salicaceae</taxon>
        <taxon>Saliceae</taxon>
        <taxon>Salix</taxon>
    </lineage>
</organism>
<gene>
    <name evidence="1" type="ORF">OIU74_000152</name>
</gene>
<reference evidence="1" key="2">
    <citation type="journal article" date="2023" name="Int. J. Mol. Sci.">
        <title>De Novo Assembly and Annotation of 11 Diverse Shrub Willow (Salix) Genomes Reveals Novel Gene Organization in Sex-Linked Regions.</title>
        <authorList>
            <person name="Hyden B."/>
            <person name="Feng K."/>
            <person name="Yates T.B."/>
            <person name="Jawdy S."/>
            <person name="Cereghino C."/>
            <person name="Smart L.B."/>
            <person name="Muchero W."/>
        </authorList>
    </citation>
    <scope>NUCLEOTIDE SEQUENCE</scope>
    <source>
        <tissue evidence="1">Shoot tip</tissue>
    </source>
</reference>
<dbReference type="EMBL" id="JAPFFM010000001">
    <property type="protein sequence ID" value="KAJ6775902.1"/>
    <property type="molecule type" value="Genomic_DNA"/>
</dbReference>
<evidence type="ECO:0000313" key="1">
    <source>
        <dbReference type="EMBL" id="KAJ6775902.1"/>
    </source>
</evidence>
<protein>
    <submittedName>
        <fullName evidence="1">Uncharacterized protein</fullName>
    </submittedName>
</protein>
<evidence type="ECO:0000313" key="2">
    <source>
        <dbReference type="Proteomes" id="UP001151752"/>
    </source>
</evidence>